<accession>A0AAV2PKC6</accession>
<dbReference type="GO" id="GO:0015020">
    <property type="term" value="F:glucuronosyltransferase activity"/>
    <property type="evidence" value="ECO:0007669"/>
    <property type="project" value="UniProtKB-EC"/>
</dbReference>
<dbReference type="FunFam" id="3.40.50.2000:FF:000021">
    <property type="entry name" value="UDP-glucuronosyltransferase"/>
    <property type="match status" value="1"/>
</dbReference>
<proteinExistence type="inferred from homology"/>
<dbReference type="PANTHER" id="PTHR48043">
    <property type="entry name" value="EG:EG0003.4 PROTEIN-RELATED"/>
    <property type="match status" value="1"/>
</dbReference>
<dbReference type="GO" id="GO:0016020">
    <property type="term" value="C:membrane"/>
    <property type="evidence" value="ECO:0007669"/>
    <property type="project" value="UniProtKB-SubCell"/>
</dbReference>
<evidence type="ECO:0000256" key="5">
    <source>
        <dbReference type="RuleBase" id="RU362059"/>
    </source>
</evidence>
<comment type="caution">
    <text evidence="6">The sequence shown here is derived from an EMBL/GenBank/DDBJ whole genome shotgun (WGS) entry which is preliminary data.</text>
</comment>
<dbReference type="EC" id="2.4.1.17" evidence="5"/>
<comment type="catalytic activity">
    <reaction evidence="5">
        <text>glucuronate acceptor + UDP-alpha-D-glucuronate = acceptor beta-D-glucuronoside + UDP + H(+)</text>
        <dbReference type="Rhea" id="RHEA:21032"/>
        <dbReference type="ChEBI" id="CHEBI:15378"/>
        <dbReference type="ChEBI" id="CHEBI:58052"/>
        <dbReference type="ChEBI" id="CHEBI:58223"/>
        <dbReference type="ChEBI" id="CHEBI:132367"/>
        <dbReference type="ChEBI" id="CHEBI:132368"/>
        <dbReference type="EC" id="2.4.1.17"/>
    </reaction>
</comment>
<dbReference type="InterPro" id="IPR035595">
    <property type="entry name" value="UDP_glycos_trans_CS"/>
</dbReference>
<dbReference type="EMBL" id="CAXKWB010000080">
    <property type="protein sequence ID" value="CAL4059069.1"/>
    <property type="molecule type" value="Genomic_DNA"/>
</dbReference>
<comment type="subcellular location">
    <subcellularLocation>
        <location evidence="5">Membrane</location>
        <topology evidence="5">Single-pass membrane protein</topology>
    </subcellularLocation>
</comment>
<evidence type="ECO:0000256" key="3">
    <source>
        <dbReference type="ARBA" id="ARBA00022679"/>
    </source>
</evidence>
<keyword evidence="2 4" id="KW-0328">Glycosyltransferase</keyword>
<keyword evidence="5" id="KW-1133">Transmembrane helix</keyword>
<dbReference type="AlphaFoldDB" id="A0AAV2PKC6"/>
<dbReference type="PANTHER" id="PTHR48043:SF145">
    <property type="entry name" value="FI06409P-RELATED"/>
    <property type="match status" value="1"/>
</dbReference>
<dbReference type="InterPro" id="IPR050271">
    <property type="entry name" value="UDP-glycosyltransferase"/>
</dbReference>
<comment type="similarity">
    <text evidence="1 4">Belongs to the UDP-glycosyltransferase family.</text>
</comment>
<keyword evidence="7" id="KW-1185">Reference proteome</keyword>
<evidence type="ECO:0000313" key="6">
    <source>
        <dbReference type="EMBL" id="CAL4059069.1"/>
    </source>
</evidence>
<dbReference type="Pfam" id="PF00201">
    <property type="entry name" value="UDPGT"/>
    <property type="match status" value="1"/>
</dbReference>
<evidence type="ECO:0000256" key="1">
    <source>
        <dbReference type="ARBA" id="ARBA00009995"/>
    </source>
</evidence>
<keyword evidence="5" id="KW-0472">Membrane</keyword>
<reference evidence="6 7" key="1">
    <citation type="submission" date="2024-05" db="EMBL/GenBank/DDBJ databases">
        <authorList>
            <person name="Wallberg A."/>
        </authorList>
    </citation>
    <scope>NUCLEOTIDE SEQUENCE [LARGE SCALE GENOMIC DNA]</scope>
</reference>
<dbReference type="Gene3D" id="3.40.50.2000">
    <property type="entry name" value="Glycogen Phosphorylase B"/>
    <property type="match status" value="1"/>
</dbReference>
<evidence type="ECO:0000256" key="2">
    <source>
        <dbReference type="ARBA" id="ARBA00022676"/>
    </source>
</evidence>
<dbReference type="PROSITE" id="PS00375">
    <property type="entry name" value="UDPGT"/>
    <property type="match status" value="1"/>
</dbReference>
<gene>
    <name evidence="6" type="ORF">MNOR_LOCUS373</name>
</gene>
<organism evidence="6 7">
    <name type="scientific">Meganyctiphanes norvegica</name>
    <name type="common">Northern krill</name>
    <name type="synonym">Thysanopoda norvegica</name>
    <dbReference type="NCBI Taxonomy" id="48144"/>
    <lineage>
        <taxon>Eukaryota</taxon>
        <taxon>Metazoa</taxon>
        <taxon>Ecdysozoa</taxon>
        <taxon>Arthropoda</taxon>
        <taxon>Crustacea</taxon>
        <taxon>Multicrustacea</taxon>
        <taxon>Malacostraca</taxon>
        <taxon>Eumalacostraca</taxon>
        <taxon>Eucarida</taxon>
        <taxon>Euphausiacea</taxon>
        <taxon>Euphausiidae</taxon>
        <taxon>Meganyctiphanes</taxon>
    </lineage>
</organism>
<dbReference type="Proteomes" id="UP001497623">
    <property type="component" value="Unassembled WGS sequence"/>
</dbReference>
<evidence type="ECO:0000313" key="7">
    <source>
        <dbReference type="Proteomes" id="UP001497623"/>
    </source>
</evidence>
<dbReference type="SUPFAM" id="SSF53756">
    <property type="entry name" value="UDP-Glycosyltransferase/glycogen phosphorylase"/>
    <property type="match status" value="1"/>
</dbReference>
<feature type="non-terminal residue" evidence="6">
    <location>
        <position position="1"/>
    </location>
</feature>
<evidence type="ECO:0000256" key="4">
    <source>
        <dbReference type="RuleBase" id="RU003718"/>
    </source>
</evidence>
<name>A0AAV2PKC6_MEGNR</name>
<feature type="transmembrane region" description="Helical" evidence="5">
    <location>
        <begin position="146"/>
        <end position="165"/>
    </location>
</feature>
<dbReference type="InterPro" id="IPR002213">
    <property type="entry name" value="UDP_glucos_trans"/>
</dbReference>
<protein>
    <recommendedName>
        <fullName evidence="5">UDP-glucuronosyltransferase</fullName>
        <ecNumber evidence="5">2.4.1.17</ecNumber>
    </recommendedName>
</protein>
<dbReference type="CDD" id="cd03784">
    <property type="entry name" value="GT1_Gtf-like"/>
    <property type="match status" value="1"/>
</dbReference>
<keyword evidence="3 4" id="KW-0808">Transferase</keyword>
<keyword evidence="5" id="KW-0812">Transmembrane</keyword>
<sequence>FNGQLEKVPKNVKIVEWLPQQDILAHNQTTLFITHCGMHSIVEALHNGIPMVGMPIFADQEDNLVRLEERGVASGIRKSSSSAEIYEAINRVLTNPSYKENAKKLSSIIRSGPTPPLKEATWLVEHVMETKGAHHLKIPGAHLNVLQYWGVDVLMFLIVMCYLTFKAIGLTFSRINIFLYNDNRKLKIN</sequence>